<keyword evidence="5" id="KW-0378">Hydrolase</keyword>
<evidence type="ECO:0000313" key="5">
    <source>
        <dbReference type="EMBL" id="OGM39370.1"/>
    </source>
</evidence>
<dbReference type="RefSeq" id="XP_022383087.1">
    <property type="nucleotide sequence ID" value="XM_022538990.1"/>
</dbReference>
<sequence length="698" mass="75511">MPWAGLATIFLAVSGVYGSRLDTSGFQECKSRQNLSSIAARNLVQTVPDAERIRESVRYYTNGSHVAGQGLQQALWTQELWDAIGLPNTRVKSYSTNLTLNNEHRVALLDTAREGDPVVYEAPLIEDNAPTAGDGQPPFIPAFFACAGEGNITAQYIFANYGTQEDYDDLVSANINITGKIALVKSTYESAVLKKYNLPYHRANQEAVAVERGLAGMLIYPDPQMDGEIIVENGYQPFPDGPARPPSLIERGSLGACSSDRIPAMPISYADAIPMLRALNGHGPLAADFNDRWQGGALTSHDVTYNVGPSPENVVVNVYNNPRRWVGPIHDVIGTIPGCAFPEEVIVLGNHRDAWGPGAGDGNSGSAALNEVARSLATALKEGWQPLRTIILASWEGEEIGQVGSRPWLTENESQMNSSLAAYLNVVVAGAGTKFHAQGSPLLARAMHDATGQVEAPREEGGTVQTILEAWGDELGLGTGGDAIAFQSYGYSVADFGFSRGPTDPVFPYHSLFDSYAWMEQYGDPGFEYHLATTKIWLQLATSLADEAILPYRVQAYASVFQYGLESLSAIANLSSHLELTSLKAVIDDFAQASAAFDAYSDSLTDQVQQQPALNGTLLAQVQSVNHIYTNFERLLGDPDLPVGDRGHHLIIQPGPYYFQTKPFPGLMNAIAAGNWTLAAAYRDKIVNQLNRAVDVLQ</sequence>
<keyword evidence="5" id="KW-0121">Carboxypeptidase</keyword>
<keyword evidence="2" id="KW-0732">Signal</keyword>
<feature type="domain" description="Peptidase M28" evidence="4">
    <location>
        <begin position="332"/>
        <end position="517"/>
    </location>
</feature>
<dbReference type="PANTHER" id="PTHR10404:SF46">
    <property type="entry name" value="VACUOLAR PROTEIN SORTING-ASSOCIATED PROTEIN 70"/>
    <property type="match status" value="1"/>
</dbReference>
<evidence type="ECO:0000313" key="6">
    <source>
        <dbReference type="Proteomes" id="UP000179179"/>
    </source>
</evidence>
<dbReference type="Gene3D" id="1.20.930.40">
    <property type="entry name" value="Transferrin receptor-like, dimerisation domain"/>
    <property type="match status" value="1"/>
</dbReference>
<protein>
    <submittedName>
        <fullName evidence="5">Glutamate carboxypeptidase</fullName>
    </submittedName>
</protein>
<dbReference type="InterPro" id="IPR007365">
    <property type="entry name" value="TFR-like_dimer_dom"/>
</dbReference>
<dbReference type="GeneID" id="34455252"/>
<keyword evidence="6" id="KW-1185">Reference proteome</keyword>
<gene>
    <name evidence="5" type="ORF">ABOM_011862</name>
</gene>
<dbReference type="Pfam" id="PF04389">
    <property type="entry name" value="Peptidase_M28"/>
    <property type="match status" value="1"/>
</dbReference>
<dbReference type="InterPro" id="IPR039373">
    <property type="entry name" value="Peptidase_M28B"/>
</dbReference>
<dbReference type="SUPFAM" id="SSF52025">
    <property type="entry name" value="PA domain"/>
    <property type="match status" value="1"/>
</dbReference>
<dbReference type="FunFam" id="3.40.630.10:FF:000101">
    <property type="entry name" value="N-acetylated alpha-linked acidic dipeptidase like 1"/>
    <property type="match status" value="1"/>
</dbReference>
<dbReference type="Gene3D" id="3.40.630.10">
    <property type="entry name" value="Zn peptidases"/>
    <property type="match status" value="1"/>
</dbReference>
<evidence type="ECO:0000259" key="3">
    <source>
        <dbReference type="Pfam" id="PF04253"/>
    </source>
</evidence>
<keyword evidence="5" id="KW-0645">Protease</keyword>
<dbReference type="Gene3D" id="3.50.30.30">
    <property type="match status" value="1"/>
</dbReference>
<dbReference type="PANTHER" id="PTHR10404">
    <property type="entry name" value="N-ACETYLATED-ALPHA-LINKED ACIDIC DIPEPTIDASE"/>
    <property type="match status" value="1"/>
</dbReference>
<dbReference type="InterPro" id="IPR046450">
    <property type="entry name" value="PA_dom_sf"/>
</dbReference>
<reference evidence="5 6" key="1">
    <citation type="journal article" date="2016" name="Genome Biol. Evol.">
        <title>Draft genome sequence of an aflatoxigenic Aspergillus species, A. bombycis.</title>
        <authorList>
            <person name="Moore G.G."/>
            <person name="Mack B.M."/>
            <person name="Beltz S.B."/>
            <person name="Gilbert M.K."/>
        </authorList>
    </citation>
    <scope>NUCLEOTIDE SEQUENCE [LARGE SCALE GENOMIC DNA]</scope>
    <source>
        <strain evidence="6">NRRL 26010</strain>
    </source>
</reference>
<feature type="domain" description="Transferrin receptor-like dimerisation" evidence="3">
    <location>
        <begin position="579"/>
        <end position="698"/>
    </location>
</feature>
<organism evidence="5 6">
    <name type="scientific">Aspergillus bombycis</name>
    <dbReference type="NCBI Taxonomy" id="109264"/>
    <lineage>
        <taxon>Eukaryota</taxon>
        <taxon>Fungi</taxon>
        <taxon>Dikarya</taxon>
        <taxon>Ascomycota</taxon>
        <taxon>Pezizomycotina</taxon>
        <taxon>Eurotiomycetes</taxon>
        <taxon>Eurotiomycetidae</taxon>
        <taxon>Eurotiales</taxon>
        <taxon>Aspergillaceae</taxon>
        <taxon>Aspergillus</taxon>
    </lineage>
</organism>
<dbReference type="Proteomes" id="UP000179179">
    <property type="component" value="Unassembled WGS sequence"/>
</dbReference>
<feature type="signal peptide" evidence="2">
    <location>
        <begin position="1"/>
        <end position="18"/>
    </location>
</feature>
<dbReference type="GO" id="GO:0004180">
    <property type="term" value="F:carboxypeptidase activity"/>
    <property type="evidence" value="ECO:0007669"/>
    <property type="project" value="UniProtKB-KW"/>
</dbReference>
<proteinExistence type="inferred from homology"/>
<evidence type="ECO:0000256" key="1">
    <source>
        <dbReference type="ARBA" id="ARBA00005634"/>
    </source>
</evidence>
<dbReference type="InterPro" id="IPR036757">
    <property type="entry name" value="TFR-like_dimer_dom_sf"/>
</dbReference>
<evidence type="ECO:0000259" key="4">
    <source>
        <dbReference type="Pfam" id="PF04389"/>
    </source>
</evidence>
<dbReference type="Pfam" id="PF04253">
    <property type="entry name" value="TFR_dimer"/>
    <property type="match status" value="1"/>
</dbReference>
<dbReference type="CDD" id="cd08022">
    <property type="entry name" value="M28_PSMA_like"/>
    <property type="match status" value="1"/>
</dbReference>
<dbReference type="OrthoDB" id="5841748at2759"/>
<comment type="caution">
    <text evidence="5">The sequence shown here is derived from an EMBL/GenBank/DDBJ whole genome shotgun (WGS) entry which is preliminary data.</text>
</comment>
<dbReference type="InterPro" id="IPR007484">
    <property type="entry name" value="Peptidase_M28"/>
</dbReference>
<evidence type="ECO:0000256" key="2">
    <source>
        <dbReference type="SAM" id="SignalP"/>
    </source>
</evidence>
<dbReference type="EMBL" id="LYCR01000214">
    <property type="protein sequence ID" value="OGM39370.1"/>
    <property type="molecule type" value="Genomic_DNA"/>
</dbReference>
<dbReference type="SUPFAM" id="SSF47672">
    <property type="entry name" value="Transferrin receptor-like dimerisation domain"/>
    <property type="match status" value="1"/>
</dbReference>
<comment type="similarity">
    <text evidence="1">Belongs to the peptidase M28 family. M28B subfamily.</text>
</comment>
<dbReference type="STRING" id="109264.A0A1F7ZIU2"/>
<feature type="chain" id="PRO_5009533867" evidence="2">
    <location>
        <begin position="19"/>
        <end position="698"/>
    </location>
</feature>
<accession>A0A1F7ZIU2</accession>
<dbReference type="SUPFAM" id="SSF53187">
    <property type="entry name" value="Zn-dependent exopeptidases"/>
    <property type="match status" value="1"/>
</dbReference>
<name>A0A1F7ZIU2_9EURO</name>
<dbReference type="AlphaFoldDB" id="A0A1F7ZIU2"/>